<protein>
    <recommendedName>
        <fullName evidence="5">Diguanylate cyclase</fullName>
    </recommendedName>
</protein>
<dbReference type="SMART" id="SM00267">
    <property type="entry name" value="GGDEF"/>
    <property type="match status" value="1"/>
</dbReference>
<dbReference type="Pfam" id="PF08448">
    <property type="entry name" value="PAS_4"/>
    <property type="match status" value="1"/>
</dbReference>
<name>A0A7I7SMF6_9MYCO</name>
<dbReference type="NCBIfam" id="TIGR00229">
    <property type="entry name" value="sensory_box"/>
    <property type="match status" value="1"/>
</dbReference>
<dbReference type="EMBL" id="AP022595">
    <property type="protein sequence ID" value="BBY57379.1"/>
    <property type="molecule type" value="Genomic_DNA"/>
</dbReference>
<dbReference type="SUPFAM" id="SSF55073">
    <property type="entry name" value="Nucleotide cyclase"/>
    <property type="match status" value="1"/>
</dbReference>
<dbReference type="InterPro" id="IPR000160">
    <property type="entry name" value="GGDEF_dom"/>
</dbReference>
<dbReference type="CDD" id="cd01949">
    <property type="entry name" value="GGDEF"/>
    <property type="match status" value="1"/>
</dbReference>
<dbReference type="InterPro" id="IPR052155">
    <property type="entry name" value="Biofilm_reg_signaling"/>
</dbReference>
<evidence type="ECO:0008006" key="5">
    <source>
        <dbReference type="Google" id="ProtNLM"/>
    </source>
</evidence>
<feature type="domain" description="GGDEF" evidence="2">
    <location>
        <begin position="263"/>
        <end position="395"/>
    </location>
</feature>
<dbReference type="InterPro" id="IPR029787">
    <property type="entry name" value="Nucleotide_cyclase"/>
</dbReference>
<keyword evidence="4" id="KW-1185">Reference proteome</keyword>
<evidence type="ECO:0000313" key="3">
    <source>
        <dbReference type="EMBL" id="BBY57379.1"/>
    </source>
</evidence>
<dbReference type="PROSITE" id="PS50887">
    <property type="entry name" value="GGDEF"/>
    <property type="match status" value="1"/>
</dbReference>
<dbReference type="InterPro" id="IPR035965">
    <property type="entry name" value="PAS-like_dom_sf"/>
</dbReference>
<dbReference type="PANTHER" id="PTHR44757">
    <property type="entry name" value="DIGUANYLATE CYCLASE DGCP"/>
    <property type="match status" value="1"/>
</dbReference>
<dbReference type="InterPro" id="IPR043128">
    <property type="entry name" value="Rev_trsase/Diguanyl_cyclase"/>
</dbReference>
<organism evidence="3 4">
    <name type="scientific">Mycolicibacterium sarraceniae</name>
    <dbReference type="NCBI Taxonomy" id="1534348"/>
    <lineage>
        <taxon>Bacteria</taxon>
        <taxon>Bacillati</taxon>
        <taxon>Actinomycetota</taxon>
        <taxon>Actinomycetes</taxon>
        <taxon>Mycobacteriales</taxon>
        <taxon>Mycobacteriaceae</taxon>
        <taxon>Mycolicibacterium</taxon>
    </lineage>
</organism>
<gene>
    <name evidence="3" type="ORF">MSAR_05150</name>
</gene>
<dbReference type="AlphaFoldDB" id="A0A7I7SMF6"/>
<dbReference type="NCBIfam" id="TIGR00254">
    <property type="entry name" value="GGDEF"/>
    <property type="match status" value="1"/>
</dbReference>
<dbReference type="InterPro" id="IPR000014">
    <property type="entry name" value="PAS"/>
</dbReference>
<dbReference type="Gene3D" id="3.30.450.20">
    <property type="entry name" value="PAS domain"/>
    <property type="match status" value="1"/>
</dbReference>
<reference evidence="3 4" key="1">
    <citation type="journal article" date="2019" name="Emerg. Microbes Infect.">
        <title>Comprehensive subspecies identification of 175 nontuberculous mycobacteria species based on 7547 genomic profiles.</title>
        <authorList>
            <person name="Matsumoto Y."/>
            <person name="Kinjo T."/>
            <person name="Motooka D."/>
            <person name="Nabeya D."/>
            <person name="Jung N."/>
            <person name="Uechi K."/>
            <person name="Horii T."/>
            <person name="Iida T."/>
            <person name="Fujita J."/>
            <person name="Nakamura S."/>
        </authorList>
    </citation>
    <scope>NUCLEOTIDE SEQUENCE [LARGE SCALE GENOMIC DNA]</scope>
    <source>
        <strain evidence="3 4">JCM 30395</strain>
    </source>
</reference>
<dbReference type="CDD" id="cd00130">
    <property type="entry name" value="PAS"/>
    <property type="match status" value="1"/>
</dbReference>
<dbReference type="Pfam" id="PF00990">
    <property type="entry name" value="GGDEF"/>
    <property type="match status" value="1"/>
</dbReference>
<dbReference type="Proteomes" id="UP000466445">
    <property type="component" value="Chromosome"/>
</dbReference>
<evidence type="ECO:0000259" key="2">
    <source>
        <dbReference type="PROSITE" id="PS50887"/>
    </source>
</evidence>
<evidence type="ECO:0000259" key="1">
    <source>
        <dbReference type="PROSITE" id="PS50113"/>
    </source>
</evidence>
<dbReference type="InterPro" id="IPR000700">
    <property type="entry name" value="PAS-assoc_C"/>
</dbReference>
<sequence length="409" mass="44589">MAMEEAWLQWFAASSVPAFLCRRDGGRVEITSRTPQFATAVGPGAGQLGETILLAGVGSTLPDIDSSPAAARFSDAPDWECTLQALDDPPTAWLGILRLTTERQRHCETFFSIAQALPDIVARLDRNHRHVYINPRIERETGIPAQLFIGKSKRELGLPPELVAQWEPLVDRVLRSEEPAEEEQQLPTIHGVRTFLTRVVPERSPDGRVRTVLSTSHDITRLKSLQQQLAELACTDPLTSVLNRRGFSERIEVELSRVHCGGGPLSLLLLDVNDFKSVNDRFGHLAGDNVLMAIGDALLREAGPNDFVARLGGDEFCVALVDSDAADASAIGERIRRRISGLGPGDRCPCQIGVSIGLTAAAVGDHTVSDLITRVDRQMYQEKSSTVRTFLTGQAEPPAQRGAQALRIG</sequence>
<proteinExistence type="predicted"/>
<dbReference type="SUPFAM" id="SSF55785">
    <property type="entry name" value="PYP-like sensor domain (PAS domain)"/>
    <property type="match status" value="1"/>
</dbReference>
<feature type="domain" description="PAC" evidence="1">
    <location>
        <begin position="180"/>
        <end position="231"/>
    </location>
</feature>
<dbReference type="KEGG" id="msar:MSAR_05150"/>
<dbReference type="InterPro" id="IPR013656">
    <property type="entry name" value="PAS_4"/>
</dbReference>
<dbReference type="Gene3D" id="3.30.70.270">
    <property type="match status" value="1"/>
</dbReference>
<evidence type="ECO:0000313" key="4">
    <source>
        <dbReference type="Proteomes" id="UP000466445"/>
    </source>
</evidence>
<dbReference type="PANTHER" id="PTHR44757:SF2">
    <property type="entry name" value="BIOFILM ARCHITECTURE MAINTENANCE PROTEIN MBAA"/>
    <property type="match status" value="1"/>
</dbReference>
<accession>A0A7I7SMF6</accession>
<dbReference type="PROSITE" id="PS50113">
    <property type="entry name" value="PAC"/>
    <property type="match status" value="1"/>
</dbReference>